<dbReference type="InterPro" id="IPR051207">
    <property type="entry name" value="ComplexI_NDUFA9_subunit"/>
</dbReference>
<dbReference type="SUPFAM" id="SSF51735">
    <property type="entry name" value="NAD(P)-binding Rossmann-fold domains"/>
    <property type="match status" value="1"/>
</dbReference>
<dbReference type="PANTHER" id="PTHR12126">
    <property type="entry name" value="NADH-UBIQUINONE OXIDOREDUCTASE 39 KDA SUBUNIT-RELATED"/>
    <property type="match status" value="1"/>
</dbReference>
<comment type="caution">
    <text evidence="2">The sequence shown here is derived from an EMBL/GenBank/DDBJ whole genome shotgun (WGS) entry which is preliminary data.</text>
</comment>
<accession>A0ABT2K043</accession>
<dbReference type="Pfam" id="PF13460">
    <property type="entry name" value="NAD_binding_10"/>
    <property type="match status" value="1"/>
</dbReference>
<organism evidence="2 3">
    <name type="scientific">Streptomyces gossypii</name>
    <dbReference type="NCBI Taxonomy" id="2883101"/>
    <lineage>
        <taxon>Bacteria</taxon>
        <taxon>Bacillati</taxon>
        <taxon>Actinomycetota</taxon>
        <taxon>Actinomycetes</taxon>
        <taxon>Kitasatosporales</taxon>
        <taxon>Streptomycetaceae</taxon>
        <taxon>Streptomyces</taxon>
    </lineage>
</organism>
<evidence type="ECO:0000259" key="1">
    <source>
        <dbReference type="Pfam" id="PF13460"/>
    </source>
</evidence>
<gene>
    <name evidence="2" type="ORF">LHJ74_23405</name>
</gene>
<evidence type="ECO:0000313" key="2">
    <source>
        <dbReference type="EMBL" id="MCT2592824.1"/>
    </source>
</evidence>
<dbReference type="InterPro" id="IPR036291">
    <property type="entry name" value="NAD(P)-bd_dom_sf"/>
</dbReference>
<keyword evidence="3" id="KW-1185">Reference proteome</keyword>
<sequence>MTSPILVTGGTGLLGRLVTPLLRDAGHDLRVLSRHHHEAESGIEYVNCDLLKGEGIDPAVDGVETLLHLAGGTKGDAEATQNLTRAASRAGVKHIIYISVIGADKMPLGYFKMKYGAEKAVSESGLPWTTIRAAQVHDLVLKIVGGMAKMPVVPIPGGLRFQPVDAAEVSTRLAELTLGKPAGLVPDIAGPKVYGMNELVPAYLQARGKKRMKMPVRVPGKAGKAYRAGENLNLDTAEVGKRTWEDFLTERVSTS</sequence>
<dbReference type="Gene3D" id="3.40.50.720">
    <property type="entry name" value="NAD(P)-binding Rossmann-like Domain"/>
    <property type="match status" value="1"/>
</dbReference>
<dbReference type="EMBL" id="JAJAGO010000011">
    <property type="protein sequence ID" value="MCT2592824.1"/>
    <property type="molecule type" value="Genomic_DNA"/>
</dbReference>
<dbReference type="RefSeq" id="WP_260220144.1">
    <property type="nucleotide sequence ID" value="NZ_JAJAGO010000011.1"/>
</dbReference>
<dbReference type="InterPro" id="IPR016040">
    <property type="entry name" value="NAD(P)-bd_dom"/>
</dbReference>
<reference evidence="2 3" key="1">
    <citation type="submission" date="2021-10" db="EMBL/GenBank/DDBJ databases">
        <title>Streptomyces gossypii sp. nov., isolated from soil collected from cotton field.</title>
        <authorList>
            <person name="Ge X."/>
            <person name="Chen X."/>
            <person name="Liu W."/>
        </authorList>
    </citation>
    <scope>NUCLEOTIDE SEQUENCE [LARGE SCALE GENOMIC DNA]</scope>
    <source>
        <strain evidence="2 3">N2-109</strain>
    </source>
</reference>
<dbReference type="PANTHER" id="PTHR12126:SF11">
    <property type="entry name" value="NADH DEHYDROGENASE [UBIQUINONE] 1 ALPHA SUBCOMPLEX SUBUNIT 9, MITOCHONDRIAL"/>
    <property type="match status" value="1"/>
</dbReference>
<proteinExistence type="predicted"/>
<protein>
    <submittedName>
        <fullName evidence="2">NAD(P)H-binding protein</fullName>
    </submittedName>
</protein>
<dbReference type="Proteomes" id="UP001156389">
    <property type="component" value="Unassembled WGS sequence"/>
</dbReference>
<evidence type="ECO:0000313" key="3">
    <source>
        <dbReference type="Proteomes" id="UP001156389"/>
    </source>
</evidence>
<feature type="domain" description="NAD(P)-binding" evidence="1">
    <location>
        <begin position="9"/>
        <end position="138"/>
    </location>
</feature>
<name>A0ABT2K043_9ACTN</name>